<sequence length="206" mass="21341">MTQETETPTMDLNIVSCQTCDALFVESERRQTCPSCGGEPVGPYFRFVLDADGLHRKDGAAPAAAQPTPAEEPAEELEPLPIVDDRQPEELAGGLGDQSPAVMFPLTAMSYLQGGEGTEGDLRGLLADLGAEPEAAAAAVGRMVAVRDLLRDLAAAGVEAEVEVGVEVTPAEATEPVPEPAEGEPPPAPEPPPAGEGQESEPSEST</sequence>
<accession>A0A0F9PZ95</accession>
<feature type="compositionally biased region" description="Pro residues" evidence="1">
    <location>
        <begin position="177"/>
        <end position="194"/>
    </location>
</feature>
<gene>
    <name evidence="2" type="ORF">LCGC14_0768060</name>
</gene>
<evidence type="ECO:0000256" key="1">
    <source>
        <dbReference type="SAM" id="MobiDB-lite"/>
    </source>
</evidence>
<dbReference type="EMBL" id="LAZR01001928">
    <property type="protein sequence ID" value="KKN36995.1"/>
    <property type="molecule type" value="Genomic_DNA"/>
</dbReference>
<feature type="compositionally biased region" description="Low complexity" evidence="1">
    <location>
        <begin position="166"/>
        <end position="176"/>
    </location>
</feature>
<reference evidence="2" key="1">
    <citation type="journal article" date="2015" name="Nature">
        <title>Complex archaea that bridge the gap between prokaryotes and eukaryotes.</title>
        <authorList>
            <person name="Spang A."/>
            <person name="Saw J.H."/>
            <person name="Jorgensen S.L."/>
            <person name="Zaremba-Niedzwiedzka K."/>
            <person name="Martijn J."/>
            <person name="Lind A.E."/>
            <person name="van Eijk R."/>
            <person name="Schleper C."/>
            <person name="Guy L."/>
            <person name="Ettema T.J."/>
        </authorList>
    </citation>
    <scope>NUCLEOTIDE SEQUENCE</scope>
</reference>
<comment type="caution">
    <text evidence="2">The sequence shown here is derived from an EMBL/GenBank/DDBJ whole genome shotgun (WGS) entry which is preliminary data.</text>
</comment>
<name>A0A0F9PZ95_9ZZZZ</name>
<evidence type="ECO:0000313" key="2">
    <source>
        <dbReference type="EMBL" id="KKN36995.1"/>
    </source>
</evidence>
<feature type="region of interest" description="Disordered" evidence="1">
    <location>
        <begin position="58"/>
        <end position="80"/>
    </location>
</feature>
<proteinExistence type="predicted"/>
<organism evidence="2">
    <name type="scientific">marine sediment metagenome</name>
    <dbReference type="NCBI Taxonomy" id="412755"/>
    <lineage>
        <taxon>unclassified sequences</taxon>
        <taxon>metagenomes</taxon>
        <taxon>ecological metagenomes</taxon>
    </lineage>
</organism>
<protein>
    <submittedName>
        <fullName evidence="2">Uncharacterized protein</fullName>
    </submittedName>
</protein>
<dbReference type="AlphaFoldDB" id="A0A0F9PZ95"/>
<feature type="region of interest" description="Disordered" evidence="1">
    <location>
        <begin position="166"/>
        <end position="206"/>
    </location>
</feature>
<feature type="compositionally biased region" description="Low complexity" evidence="1">
    <location>
        <begin position="60"/>
        <end position="71"/>
    </location>
</feature>